<reference evidence="1 2" key="1">
    <citation type="submission" date="2019-06" db="EMBL/GenBank/DDBJ databases">
        <title>A chromosomal-level reference genome of Carpinus fangiana (Coryloideae, Betulaceae).</title>
        <authorList>
            <person name="Yang X."/>
            <person name="Wang Z."/>
            <person name="Zhang L."/>
            <person name="Hao G."/>
            <person name="Liu J."/>
            <person name="Yang Y."/>
        </authorList>
    </citation>
    <scope>NUCLEOTIDE SEQUENCE [LARGE SCALE GENOMIC DNA]</scope>
    <source>
        <strain evidence="1">Cfa_2016G</strain>
        <tissue evidence="1">Leaf</tissue>
    </source>
</reference>
<sequence>MHHDRTGQEGEPTGVGPCPARLQHRVGPCILPGEIRTQGISGSSMEGVLEDHNHGDPHRRLDPTGRVVALGGGFRTGHLLLRRVPKHRPQRQHDGVCELAGSEEEHHMRISVGVYCREILFG</sequence>
<evidence type="ECO:0000313" key="1">
    <source>
        <dbReference type="EMBL" id="KAE8056021.1"/>
    </source>
</evidence>
<accession>A0A5N6R5W8</accession>
<gene>
    <name evidence="1" type="ORF">FH972_012824</name>
</gene>
<keyword evidence="2" id="KW-1185">Reference proteome</keyword>
<protein>
    <submittedName>
        <fullName evidence="1">Uncharacterized protein</fullName>
    </submittedName>
</protein>
<dbReference type="AlphaFoldDB" id="A0A5N6R5W8"/>
<organism evidence="1 2">
    <name type="scientific">Carpinus fangiana</name>
    <dbReference type="NCBI Taxonomy" id="176857"/>
    <lineage>
        <taxon>Eukaryota</taxon>
        <taxon>Viridiplantae</taxon>
        <taxon>Streptophyta</taxon>
        <taxon>Embryophyta</taxon>
        <taxon>Tracheophyta</taxon>
        <taxon>Spermatophyta</taxon>
        <taxon>Magnoliopsida</taxon>
        <taxon>eudicotyledons</taxon>
        <taxon>Gunneridae</taxon>
        <taxon>Pentapetalae</taxon>
        <taxon>rosids</taxon>
        <taxon>fabids</taxon>
        <taxon>Fagales</taxon>
        <taxon>Betulaceae</taxon>
        <taxon>Carpinus</taxon>
    </lineage>
</organism>
<proteinExistence type="predicted"/>
<name>A0A5N6R5W8_9ROSI</name>
<dbReference type="EMBL" id="CM017325">
    <property type="protein sequence ID" value="KAE8056021.1"/>
    <property type="molecule type" value="Genomic_DNA"/>
</dbReference>
<evidence type="ECO:0000313" key="2">
    <source>
        <dbReference type="Proteomes" id="UP000327013"/>
    </source>
</evidence>
<dbReference type="Proteomes" id="UP000327013">
    <property type="component" value="Chromosome 5"/>
</dbReference>